<accession>A0ABY8TKZ0</accession>
<evidence type="ECO:0000313" key="2">
    <source>
        <dbReference type="Proteomes" id="UP001244341"/>
    </source>
</evidence>
<reference evidence="1 2" key="1">
    <citation type="submission" date="2023-05" db="EMBL/GenBank/DDBJ databases">
        <title>A 100% complete, gapless, phased diploid assembly of the Scenedesmus obliquus UTEX 3031 genome.</title>
        <authorList>
            <person name="Biondi T.C."/>
            <person name="Hanschen E.R."/>
            <person name="Kwon T."/>
            <person name="Eng W."/>
            <person name="Kruse C.P.S."/>
            <person name="Koehler S.I."/>
            <person name="Kunde Y."/>
            <person name="Gleasner C.D."/>
            <person name="You Mak K.T."/>
            <person name="Polle J."/>
            <person name="Hovde B.T."/>
            <person name="Starkenburg S.R."/>
        </authorList>
    </citation>
    <scope>NUCLEOTIDE SEQUENCE [LARGE SCALE GENOMIC DNA]</scope>
    <source>
        <strain evidence="1 2">DOE0152z</strain>
    </source>
</reference>
<dbReference type="Proteomes" id="UP001244341">
    <property type="component" value="Chromosome 1b"/>
</dbReference>
<proteinExistence type="predicted"/>
<name>A0ABY8TKZ0_TETOB</name>
<organism evidence="1 2">
    <name type="scientific">Tetradesmus obliquus</name>
    <name type="common">Green alga</name>
    <name type="synonym">Acutodesmus obliquus</name>
    <dbReference type="NCBI Taxonomy" id="3088"/>
    <lineage>
        <taxon>Eukaryota</taxon>
        <taxon>Viridiplantae</taxon>
        <taxon>Chlorophyta</taxon>
        <taxon>core chlorophytes</taxon>
        <taxon>Chlorophyceae</taxon>
        <taxon>CS clade</taxon>
        <taxon>Sphaeropleales</taxon>
        <taxon>Scenedesmaceae</taxon>
        <taxon>Tetradesmus</taxon>
    </lineage>
</organism>
<protein>
    <submittedName>
        <fullName evidence="1">Uncharacterized protein</fullName>
    </submittedName>
</protein>
<evidence type="ECO:0000313" key="1">
    <source>
        <dbReference type="EMBL" id="WIA09794.1"/>
    </source>
</evidence>
<dbReference type="EMBL" id="CP126208">
    <property type="protein sequence ID" value="WIA09794.1"/>
    <property type="molecule type" value="Genomic_DNA"/>
</dbReference>
<gene>
    <name evidence="1" type="ORF">OEZ85_009169</name>
</gene>
<keyword evidence="2" id="KW-1185">Reference proteome</keyword>
<sequence>MQSEAHMPCSATMRTFGCDHGSALSNETGWTSTGGCDSVCANSAATILRHSKGLPTAAIDECRLLVAAAVH</sequence>